<feature type="domain" description="BHLH" evidence="2">
    <location>
        <begin position="24"/>
        <end position="76"/>
    </location>
</feature>
<accession>A0A1Q5URA1</accession>
<feature type="region of interest" description="Disordered" evidence="1">
    <location>
        <begin position="1"/>
        <end position="28"/>
    </location>
</feature>
<dbReference type="GO" id="GO:0046983">
    <property type="term" value="F:protein dimerization activity"/>
    <property type="evidence" value="ECO:0007669"/>
    <property type="project" value="InterPro"/>
</dbReference>
<comment type="caution">
    <text evidence="3">The sequence shown here is derived from an EMBL/GenBank/DDBJ whole genome shotgun (WGS) entry which is preliminary data.</text>
</comment>
<organism evidence="3 4">
    <name type="scientific">Penicillium subrubescens</name>
    <dbReference type="NCBI Taxonomy" id="1316194"/>
    <lineage>
        <taxon>Eukaryota</taxon>
        <taxon>Fungi</taxon>
        <taxon>Dikarya</taxon>
        <taxon>Ascomycota</taxon>
        <taxon>Pezizomycotina</taxon>
        <taxon>Eurotiomycetes</taxon>
        <taxon>Eurotiomycetidae</taxon>
        <taxon>Eurotiales</taxon>
        <taxon>Aspergillaceae</taxon>
        <taxon>Penicillium</taxon>
    </lineage>
</organism>
<evidence type="ECO:0000313" key="3">
    <source>
        <dbReference type="EMBL" id="OKP15000.1"/>
    </source>
</evidence>
<proteinExistence type="predicted"/>
<name>A0A1Q5URA1_9EURO</name>
<dbReference type="Gene3D" id="4.10.280.10">
    <property type="entry name" value="Helix-loop-helix DNA-binding domain"/>
    <property type="match status" value="1"/>
</dbReference>
<dbReference type="InterPro" id="IPR011598">
    <property type="entry name" value="bHLH_dom"/>
</dbReference>
<sequence length="301" mass="33142">MASQPGTHQSKPKRRGRPRPLPPDVNARNLALEKERREDMKKDLLELARLVPALAPVRRLSKTIIVKEGLQHFKKQRAMCLSAAEDMRDLVAENHRLIAELNELRFLTGERNTTPPLEPKPLSEAMIELMNVPNEVCGTFPAGFGDNWACESQCQDVLVSQSSDAVMDHAVYCSPAEDISLAVAVEPLIQGPILDEHEITAASIPLTQYSLSTETLFQTSLNGSISPHTTVDLLHTLSHEELTPDMTQLECYVPFDNYQFPPLSLDTTPIDISTAWWTQGTGMAESAQFTLGGNTGTVAGT</sequence>
<dbReference type="PROSITE" id="PS50888">
    <property type="entry name" value="BHLH"/>
    <property type="match status" value="1"/>
</dbReference>
<evidence type="ECO:0000259" key="2">
    <source>
        <dbReference type="PROSITE" id="PS50888"/>
    </source>
</evidence>
<dbReference type="OrthoDB" id="8964853at2759"/>
<dbReference type="InterPro" id="IPR036638">
    <property type="entry name" value="HLH_DNA-bd_sf"/>
</dbReference>
<evidence type="ECO:0000256" key="1">
    <source>
        <dbReference type="SAM" id="MobiDB-lite"/>
    </source>
</evidence>
<dbReference type="AlphaFoldDB" id="A0A1Q5URA1"/>
<dbReference type="SUPFAM" id="SSF47459">
    <property type="entry name" value="HLH, helix-loop-helix DNA-binding domain"/>
    <property type="match status" value="1"/>
</dbReference>
<reference evidence="3 4" key="1">
    <citation type="submission" date="2016-10" db="EMBL/GenBank/DDBJ databases">
        <title>Genome sequence of the ascomycete fungus Penicillium subrubescens.</title>
        <authorList>
            <person name="De Vries R.P."/>
            <person name="Peng M."/>
            <person name="Dilokpimol A."/>
            <person name="Hilden K."/>
            <person name="Makela M.R."/>
            <person name="Grigoriev I."/>
            <person name="Riley R."/>
            <person name="Granchi Z."/>
        </authorList>
    </citation>
    <scope>NUCLEOTIDE SEQUENCE [LARGE SCALE GENOMIC DNA]</scope>
    <source>
        <strain evidence="3 4">CBS 132785</strain>
    </source>
</reference>
<protein>
    <recommendedName>
        <fullName evidence="2">BHLH domain-containing protein</fullName>
    </recommendedName>
</protein>
<dbReference type="STRING" id="1316194.A0A1Q5URA1"/>
<keyword evidence="4" id="KW-1185">Reference proteome</keyword>
<dbReference type="Proteomes" id="UP000186955">
    <property type="component" value="Unassembled WGS sequence"/>
</dbReference>
<dbReference type="EMBL" id="MNBE01000030">
    <property type="protein sequence ID" value="OKP15000.1"/>
    <property type="molecule type" value="Genomic_DNA"/>
</dbReference>
<gene>
    <name evidence="3" type="ORF">PENSUB_3395</name>
</gene>
<dbReference type="Pfam" id="PF00010">
    <property type="entry name" value="HLH"/>
    <property type="match status" value="1"/>
</dbReference>
<evidence type="ECO:0000313" key="4">
    <source>
        <dbReference type="Proteomes" id="UP000186955"/>
    </source>
</evidence>